<reference evidence="1 2" key="1">
    <citation type="submission" date="2015-01" db="EMBL/GenBank/DDBJ databases">
        <title>Evolution of Trichinella species and genotypes.</title>
        <authorList>
            <person name="Korhonen P.K."/>
            <person name="Edoardo P."/>
            <person name="Giuseppe L.R."/>
            <person name="Gasser R.B."/>
        </authorList>
    </citation>
    <scope>NUCLEOTIDE SEQUENCE [LARGE SCALE GENOMIC DNA]</scope>
    <source>
        <strain evidence="1">ISS37</strain>
    </source>
</reference>
<feature type="non-terminal residue" evidence="1">
    <location>
        <position position="92"/>
    </location>
</feature>
<evidence type="ECO:0000313" key="2">
    <source>
        <dbReference type="Proteomes" id="UP000054630"/>
    </source>
</evidence>
<accession>A0A0V0SIC1</accession>
<gene>
    <name evidence="1" type="ORF">T07_1719</name>
</gene>
<dbReference type="AlphaFoldDB" id="A0A0V0SIC1"/>
<name>A0A0V0SIC1_9BILA</name>
<comment type="caution">
    <text evidence="1">The sequence shown here is derived from an EMBL/GenBank/DDBJ whole genome shotgun (WGS) entry which is preliminary data.</text>
</comment>
<dbReference type="Proteomes" id="UP000054630">
    <property type="component" value="Unassembled WGS sequence"/>
</dbReference>
<keyword evidence="2" id="KW-1185">Reference proteome</keyword>
<evidence type="ECO:0000313" key="1">
    <source>
        <dbReference type="EMBL" id="KRX26498.1"/>
    </source>
</evidence>
<dbReference type="EMBL" id="JYDL01000007">
    <property type="protein sequence ID" value="KRX26498.1"/>
    <property type="molecule type" value="Genomic_DNA"/>
</dbReference>
<organism evidence="1 2">
    <name type="scientific">Trichinella nelsoni</name>
    <dbReference type="NCBI Taxonomy" id="6336"/>
    <lineage>
        <taxon>Eukaryota</taxon>
        <taxon>Metazoa</taxon>
        <taxon>Ecdysozoa</taxon>
        <taxon>Nematoda</taxon>
        <taxon>Enoplea</taxon>
        <taxon>Dorylaimia</taxon>
        <taxon>Trichinellida</taxon>
        <taxon>Trichinellidae</taxon>
        <taxon>Trichinella</taxon>
    </lineage>
</organism>
<sequence length="92" mass="10603">MSSFRISLELPNRQHEDTFVDSANCFERIIPLTSIFGRKRFLENFKISCAVGLVVFTEIAEKFDFRISTYLIVKNFILMKGSIVEIFSGNCL</sequence>
<protein>
    <submittedName>
        <fullName evidence="1">Uncharacterized protein</fullName>
    </submittedName>
</protein>
<proteinExistence type="predicted"/>